<evidence type="ECO:0000256" key="3">
    <source>
        <dbReference type="ARBA" id="ARBA00022801"/>
    </source>
</evidence>
<sequence length="287" mass="30450">MMAGTLLLGVFVVAAAVGGPRLLLSARWVEDAPGWGICAWQALTFAITSAVVLFALTVGAHDLSRHYGVPVLALAVGVAVLVRIGWAIGTTLHRSRRRRLQQLQSLALVGIEHPDGYVVVEHPVSLVYCLPGRPHRVVVTRGALDSLSDHELRVVLAHERAHLRVRHDIAVGLSAALARAFGGVRVFRTAHEQVARLVELQADDAATLAADRRALATALMQVSDSVGHARAMRLTREALPRRRRHGVAVGVAALALVAAPLALVLTPGVGAAGRDCCPAAVARLDVR</sequence>
<dbReference type="CDD" id="cd07326">
    <property type="entry name" value="M56_BlaR1_MecR1_like"/>
    <property type="match status" value="1"/>
</dbReference>
<keyword evidence="10" id="KW-1185">Reference proteome</keyword>
<dbReference type="InterPro" id="IPR052173">
    <property type="entry name" value="Beta-lactam_resp_regulator"/>
</dbReference>
<dbReference type="GO" id="GO:0046872">
    <property type="term" value="F:metal ion binding"/>
    <property type="evidence" value="ECO:0007669"/>
    <property type="project" value="UniProtKB-KW"/>
</dbReference>
<evidence type="ECO:0000256" key="1">
    <source>
        <dbReference type="ARBA" id="ARBA00022670"/>
    </source>
</evidence>
<feature type="transmembrane region" description="Helical" evidence="7">
    <location>
        <begin position="6"/>
        <end position="24"/>
    </location>
</feature>
<dbReference type="InterPro" id="IPR001915">
    <property type="entry name" value="Peptidase_M48"/>
</dbReference>
<comment type="similarity">
    <text evidence="6">Belongs to the peptidase M48 family.</text>
</comment>
<protein>
    <submittedName>
        <fullName evidence="9">M56 family peptidase</fullName>
    </submittedName>
</protein>
<keyword evidence="1 6" id="KW-0645">Protease</keyword>
<dbReference type="AlphaFoldDB" id="A0A3N0CNG4"/>
<evidence type="ECO:0000259" key="8">
    <source>
        <dbReference type="Pfam" id="PF01435"/>
    </source>
</evidence>
<dbReference type="EMBL" id="RJSE01000003">
    <property type="protein sequence ID" value="RNL64890.1"/>
    <property type="molecule type" value="Genomic_DNA"/>
</dbReference>
<evidence type="ECO:0000256" key="6">
    <source>
        <dbReference type="RuleBase" id="RU003983"/>
    </source>
</evidence>
<feature type="transmembrane region" description="Helical" evidence="7">
    <location>
        <begin position="36"/>
        <end position="61"/>
    </location>
</feature>
<feature type="transmembrane region" description="Helical" evidence="7">
    <location>
        <begin position="246"/>
        <end position="265"/>
    </location>
</feature>
<evidence type="ECO:0000256" key="7">
    <source>
        <dbReference type="SAM" id="Phobius"/>
    </source>
</evidence>
<reference evidence="9 10" key="1">
    <citation type="submission" date="2018-11" db="EMBL/GenBank/DDBJ databases">
        <authorList>
            <person name="Li F."/>
        </authorList>
    </citation>
    <scope>NUCLEOTIDE SEQUENCE [LARGE SCALE GENOMIC DNA]</scope>
    <source>
        <strain evidence="9 10">Gsoil 097</strain>
    </source>
</reference>
<keyword evidence="7" id="KW-0812">Transmembrane</keyword>
<dbReference type="GO" id="GO:0006508">
    <property type="term" value="P:proteolysis"/>
    <property type="evidence" value="ECO:0007669"/>
    <property type="project" value="UniProtKB-KW"/>
</dbReference>
<feature type="transmembrane region" description="Helical" evidence="7">
    <location>
        <begin position="67"/>
        <end position="89"/>
    </location>
</feature>
<dbReference type="PANTHER" id="PTHR34978">
    <property type="entry name" value="POSSIBLE SENSOR-TRANSDUCER PROTEIN BLAR"/>
    <property type="match status" value="1"/>
</dbReference>
<evidence type="ECO:0000256" key="4">
    <source>
        <dbReference type="ARBA" id="ARBA00022833"/>
    </source>
</evidence>
<proteinExistence type="inferred from homology"/>
<dbReference type="GO" id="GO:0004222">
    <property type="term" value="F:metalloendopeptidase activity"/>
    <property type="evidence" value="ECO:0007669"/>
    <property type="project" value="InterPro"/>
</dbReference>
<evidence type="ECO:0000256" key="5">
    <source>
        <dbReference type="ARBA" id="ARBA00023049"/>
    </source>
</evidence>
<comment type="cofactor">
    <cofactor evidence="6">
        <name>Zn(2+)</name>
        <dbReference type="ChEBI" id="CHEBI:29105"/>
    </cofactor>
    <text evidence="6">Binds 1 zinc ion per subunit.</text>
</comment>
<keyword evidence="3 6" id="KW-0378">Hydrolase</keyword>
<keyword evidence="2" id="KW-0479">Metal-binding</keyword>
<feature type="domain" description="Peptidase M48" evidence="8">
    <location>
        <begin position="107"/>
        <end position="207"/>
    </location>
</feature>
<organism evidence="9 10">
    <name type="scientific">Nocardioides marmoriginsengisoli</name>
    <dbReference type="NCBI Taxonomy" id="661483"/>
    <lineage>
        <taxon>Bacteria</taxon>
        <taxon>Bacillati</taxon>
        <taxon>Actinomycetota</taxon>
        <taxon>Actinomycetes</taxon>
        <taxon>Propionibacteriales</taxon>
        <taxon>Nocardioidaceae</taxon>
        <taxon>Nocardioides</taxon>
    </lineage>
</organism>
<dbReference type="Proteomes" id="UP000267128">
    <property type="component" value="Unassembled WGS sequence"/>
</dbReference>
<accession>A0A3N0CNG4</accession>
<evidence type="ECO:0000256" key="2">
    <source>
        <dbReference type="ARBA" id="ARBA00022723"/>
    </source>
</evidence>
<name>A0A3N0CNG4_9ACTN</name>
<gene>
    <name evidence="9" type="ORF">EFK50_02595</name>
</gene>
<dbReference type="PANTHER" id="PTHR34978:SF3">
    <property type="entry name" value="SLR0241 PROTEIN"/>
    <property type="match status" value="1"/>
</dbReference>
<keyword evidence="5 6" id="KW-0482">Metalloprotease</keyword>
<dbReference type="Gene3D" id="3.30.2010.10">
    <property type="entry name" value="Metalloproteases ('zincins'), catalytic domain"/>
    <property type="match status" value="1"/>
</dbReference>
<evidence type="ECO:0000313" key="9">
    <source>
        <dbReference type="EMBL" id="RNL64890.1"/>
    </source>
</evidence>
<comment type="caution">
    <text evidence="9">The sequence shown here is derived from an EMBL/GenBank/DDBJ whole genome shotgun (WGS) entry which is preliminary data.</text>
</comment>
<dbReference type="Pfam" id="PF01435">
    <property type="entry name" value="Peptidase_M48"/>
    <property type="match status" value="1"/>
</dbReference>
<keyword evidence="7" id="KW-1133">Transmembrane helix</keyword>
<keyword evidence="7" id="KW-0472">Membrane</keyword>
<keyword evidence="4 6" id="KW-0862">Zinc</keyword>
<evidence type="ECO:0000313" key="10">
    <source>
        <dbReference type="Proteomes" id="UP000267128"/>
    </source>
</evidence>